<comment type="caution">
    <text evidence="3">The sequence shown here is derived from an EMBL/GenBank/DDBJ whole genome shotgun (WGS) entry which is preliminary data.</text>
</comment>
<name>A0ABS2DQD3_9BURK</name>
<organism evidence="3 4">
    <name type="scientific">Sutterella massiliensis</name>
    <dbReference type="NCBI Taxonomy" id="1816689"/>
    <lineage>
        <taxon>Bacteria</taxon>
        <taxon>Pseudomonadati</taxon>
        <taxon>Pseudomonadota</taxon>
        <taxon>Betaproteobacteria</taxon>
        <taxon>Burkholderiales</taxon>
        <taxon>Sutterellaceae</taxon>
        <taxon>Sutterella</taxon>
    </lineage>
</organism>
<reference evidence="3 4" key="1">
    <citation type="journal article" date="2021" name="Sci. Rep.">
        <title>The distribution of antibiotic resistance genes in chicken gut microbiota commensals.</title>
        <authorList>
            <person name="Juricova H."/>
            <person name="Matiasovicova J."/>
            <person name="Kubasova T."/>
            <person name="Cejkova D."/>
            <person name="Rychlik I."/>
        </authorList>
    </citation>
    <scope>NUCLEOTIDE SEQUENCE [LARGE SCALE GENOMIC DNA]</scope>
    <source>
        <strain evidence="3 4">An829</strain>
    </source>
</reference>
<sequence length="352" mass="38282">MRHSKEQIYKVTHAFLTQTGSDEYEAHLVADHMLNANLRGHDSHGIGMITMYTDYLKRGQLHPNTPPTLVKDKGSILQFQGNLGYGQRAGYEATAQAIARAKENGICMYTIANCCHLGRIGTYGEQAAAAGMISVHFVNVQNFGTLVAPYCGSEARFGTNPFCLAMPKTDKYGPFILDFATSIVAMGKTRVAHLAGKHFDEPVMLDTAGHPTTDPSVMWQEPRGALMAFAKHKGSGLCWACELMAGILSGGGTIEPSRPRDGSIVNNMTAFVIDPAALTNLEWMRREIDAMNDYVKSSPAPDPVNHPVLMPGEPERIRTADRSAKGVEISEGEWRSIVKTCLDAGVDPSVLE</sequence>
<dbReference type="PANTHER" id="PTHR11091:SF0">
    <property type="entry name" value="MALATE DEHYDROGENASE"/>
    <property type="match status" value="1"/>
</dbReference>
<evidence type="ECO:0000256" key="2">
    <source>
        <dbReference type="ARBA" id="ARBA00023002"/>
    </source>
</evidence>
<dbReference type="Gene3D" id="3.30.1370.60">
    <property type="entry name" value="Hypothetical oxidoreductase yiak, domain 2"/>
    <property type="match status" value="1"/>
</dbReference>
<dbReference type="EMBL" id="JACJJC010000003">
    <property type="protein sequence ID" value="MBM6703551.1"/>
    <property type="molecule type" value="Genomic_DNA"/>
</dbReference>
<proteinExistence type="inferred from homology"/>
<dbReference type="InterPro" id="IPR003767">
    <property type="entry name" value="Malate/L-lactate_DH-like"/>
</dbReference>
<keyword evidence="2" id="KW-0560">Oxidoreductase</keyword>
<dbReference type="Pfam" id="PF02615">
    <property type="entry name" value="Ldh_2"/>
    <property type="match status" value="1"/>
</dbReference>
<evidence type="ECO:0000256" key="1">
    <source>
        <dbReference type="ARBA" id="ARBA00006056"/>
    </source>
</evidence>
<keyword evidence="4" id="KW-1185">Reference proteome</keyword>
<dbReference type="InterPro" id="IPR043143">
    <property type="entry name" value="Mal/L-sulf/L-lact_DH-like_NADP"/>
</dbReference>
<dbReference type="RefSeq" id="WP_205102008.1">
    <property type="nucleotide sequence ID" value="NZ_JACJJC010000003.1"/>
</dbReference>
<evidence type="ECO:0000313" key="4">
    <source>
        <dbReference type="Proteomes" id="UP000715095"/>
    </source>
</evidence>
<evidence type="ECO:0000313" key="3">
    <source>
        <dbReference type="EMBL" id="MBM6703551.1"/>
    </source>
</evidence>
<dbReference type="NCBIfam" id="NF007504">
    <property type="entry name" value="PRK10098.1"/>
    <property type="match status" value="1"/>
</dbReference>
<dbReference type="PANTHER" id="PTHR11091">
    <property type="entry name" value="OXIDOREDUCTASE-RELATED"/>
    <property type="match status" value="1"/>
</dbReference>
<dbReference type="Proteomes" id="UP000715095">
    <property type="component" value="Unassembled WGS sequence"/>
</dbReference>
<gene>
    <name evidence="3" type="ORF">H6A60_03470</name>
</gene>
<protein>
    <submittedName>
        <fullName evidence="3">Malate/lactate/ureidoglycolate dehydrogenase</fullName>
    </submittedName>
</protein>
<dbReference type="InterPro" id="IPR043144">
    <property type="entry name" value="Mal/L-sulf/L-lact_DH-like_ah"/>
</dbReference>
<dbReference type="SUPFAM" id="SSF89733">
    <property type="entry name" value="L-sulfolactate dehydrogenase-like"/>
    <property type="match status" value="1"/>
</dbReference>
<accession>A0ABS2DQD3</accession>
<dbReference type="InterPro" id="IPR036111">
    <property type="entry name" value="Mal/L-sulfo/L-lacto_DH-like_sf"/>
</dbReference>
<comment type="similarity">
    <text evidence="1">Belongs to the LDH2/MDH2 oxidoreductase family.</text>
</comment>
<dbReference type="Gene3D" id="1.10.1530.10">
    <property type="match status" value="1"/>
</dbReference>